<dbReference type="PROSITE" id="PS50297">
    <property type="entry name" value="ANK_REP_REGION"/>
    <property type="match status" value="2"/>
</dbReference>
<dbReference type="InterPro" id="IPR002110">
    <property type="entry name" value="Ankyrin_rpt"/>
</dbReference>
<dbReference type="InterPro" id="IPR000719">
    <property type="entry name" value="Prot_kinase_dom"/>
</dbReference>
<dbReference type="Gene3D" id="1.25.40.20">
    <property type="entry name" value="Ankyrin repeat-containing domain"/>
    <property type="match status" value="2"/>
</dbReference>
<organism evidence="6 7">
    <name type="scientific">Cyclotella atomus</name>
    <dbReference type="NCBI Taxonomy" id="382360"/>
    <lineage>
        <taxon>Eukaryota</taxon>
        <taxon>Sar</taxon>
        <taxon>Stramenopiles</taxon>
        <taxon>Ochrophyta</taxon>
        <taxon>Bacillariophyta</taxon>
        <taxon>Coscinodiscophyceae</taxon>
        <taxon>Thalassiosirophycidae</taxon>
        <taxon>Stephanodiscales</taxon>
        <taxon>Stephanodiscaceae</taxon>
        <taxon>Cyclotella</taxon>
    </lineage>
</organism>
<evidence type="ECO:0000259" key="5">
    <source>
        <dbReference type="PROSITE" id="PS50011"/>
    </source>
</evidence>
<evidence type="ECO:0000256" key="1">
    <source>
        <dbReference type="ARBA" id="ARBA00022741"/>
    </source>
</evidence>
<keyword evidence="2 4" id="KW-0067">ATP-binding</keyword>
<dbReference type="SMART" id="SM00220">
    <property type="entry name" value="S_TKc"/>
    <property type="match status" value="1"/>
</dbReference>
<feature type="domain" description="Protein kinase" evidence="5">
    <location>
        <begin position="81"/>
        <end position="417"/>
    </location>
</feature>
<keyword evidence="7" id="KW-1185">Reference proteome</keyword>
<reference evidence="6 7" key="1">
    <citation type="submission" date="2024-10" db="EMBL/GenBank/DDBJ databases">
        <title>Updated reference genomes for cyclostephanoid diatoms.</title>
        <authorList>
            <person name="Roberts W.R."/>
            <person name="Alverson A.J."/>
        </authorList>
    </citation>
    <scope>NUCLEOTIDE SEQUENCE [LARGE SCALE GENOMIC DNA]</scope>
    <source>
        <strain evidence="6 7">AJA010-31</strain>
    </source>
</reference>
<dbReference type="SMART" id="SM00248">
    <property type="entry name" value="ANK"/>
    <property type="match status" value="5"/>
</dbReference>
<dbReference type="PROSITE" id="PS00107">
    <property type="entry name" value="PROTEIN_KINASE_ATP"/>
    <property type="match status" value="1"/>
</dbReference>
<dbReference type="InterPro" id="IPR017441">
    <property type="entry name" value="Protein_kinase_ATP_BS"/>
</dbReference>
<dbReference type="InterPro" id="IPR036770">
    <property type="entry name" value="Ankyrin_rpt-contain_sf"/>
</dbReference>
<dbReference type="PROSITE" id="PS00108">
    <property type="entry name" value="PROTEIN_KINASE_ST"/>
    <property type="match status" value="1"/>
</dbReference>
<dbReference type="PROSITE" id="PS50011">
    <property type="entry name" value="PROTEIN_KINASE_DOM"/>
    <property type="match status" value="1"/>
</dbReference>
<dbReference type="InterPro" id="IPR008271">
    <property type="entry name" value="Ser/Thr_kinase_AS"/>
</dbReference>
<dbReference type="PROSITE" id="PS50088">
    <property type="entry name" value="ANK_REPEAT"/>
    <property type="match status" value="2"/>
</dbReference>
<evidence type="ECO:0000313" key="7">
    <source>
        <dbReference type="Proteomes" id="UP001530400"/>
    </source>
</evidence>
<dbReference type="Pfam" id="PF00069">
    <property type="entry name" value="Pkinase"/>
    <property type="match status" value="1"/>
</dbReference>
<dbReference type="AlphaFoldDB" id="A0ABD3QS64"/>
<dbReference type="SUPFAM" id="SSF56112">
    <property type="entry name" value="Protein kinase-like (PK-like)"/>
    <property type="match status" value="1"/>
</dbReference>
<sequence>MFRLVLAGHHWRRAAAVGSVAALKLLAERDATPGDGFNFCQCERLLSMPATPSDLSTRSERLTQHKIDPSRCNVFNLKQSYEIIRVLGEGAFGMVYHARDKSNGKDVALKAMPREFTGQTDFEREVAALQLLSEKNDRKEQGQEHIVQLYYLHRDEDNYYLAMEMVEGGELLDHLIAGGPFSEGLAARFLRQFAEGISYTHAQGLVHADLKPENLLLTHKRADSGKEETSLKLVDFGCACTHDTSNKDLHLPAAEFAIGCSFLHMVALGNQFELQRMLMERPSLVNFRDYDFRTPLHLAASEGHVDICRFLVAKGAKINRTDRWGNSSLDDAHRGKHTEVLKYLRQHGAKFGDAATQIHKLIEAAGSGNIEVARTILEFGSALDINQGDYDRRTALHLACSEGRLKMVELLLSQEGIDVDVLDRWGNKPIDDAKRAKYNSGKIIELLKARGAKSDDGFWPFSRRKTSSLNTKDENNQTSGTVFYWPPEMFIKGARSQLLLLTCGLQA</sequence>
<dbReference type="InterPro" id="IPR011009">
    <property type="entry name" value="Kinase-like_dom_sf"/>
</dbReference>
<keyword evidence="1 4" id="KW-0547">Nucleotide-binding</keyword>
<name>A0ABD3QS64_9STRA</name>
<protein>
    <recommendedName>
        <fullName evidence="5">Protein kinase domain-containing protein</fullName>
    </recommendedName>
</protein>
<feature type="repeat" description="ANK" evidence="3">
    <location>
        <begin position="391"/>
        <end position="424"/>
    </location>
</feature>
<dbReference type="SUPFAM" id="SSF48403">
    <property type="entry name" value="Ankyrin repeat"/>
    <property type="match status" value="1"/>
</dbReference>
<dbReference type="Gene3D" id="1.10.510.10">
    <property type="entry name" value="Transferase(Phosphotransferase) domain 1"/>
    <property type="match status" value="1"/>
</dbReference>
<dbReference type="EMBL" id="JALLPJ020000079">
    <property type="protein sequence ID" value="KAL3803087.1"/>
    <property type="molecule type" value="Genomic_DNA"/>
</dbReference>
<comment type="caution">
    <text evidence="6">The sequence shown here is derived from an EMBL/GenBank/DDBJ whole genome shotgun (WGS) entry which is preliminary data.</text>
</comment>
<dbReference type="Pfam" id="PF12796">
    <property type="entry name" value="Ank_2"/>
    <property type="match status" value="2"/>
</dbReference>
<evidence type="ECO:0000256" key="3">
    <source>
        <dbReference type="PROSITE-ProRule" id="PRU00023"/>
    </source>
</evidence>
<feature type="binding site" evidence="4">
    <location>
        <position position="110"/>
    </location>
    <ligand>
        <name>ATP</name>
        <dbReference type="ChEBI" id="CHEBI:30616"/>
    </ligand>
</feature>
<dbReference type="PANTHER" id="PTHR24347">
    <property type="entry name" value="SERINE/THREONINE-PROTEIN KINASE"/>
    <property type="match status" value="1"/>
</dbReference>
<evidence type="ECO:0000256" key="4">
    <source>
        <dbReference type="PROSITE-ProRule" id="PRU10141"/>
    </source>
</evidence>
<accession>A0ABD3QS64</accession>
<dbReference type="Proteomes" id="UP001530400">
    <property type="component" value="Unassembled WGS sequence"/>
</dbReference>
<proteinExistence type="predicted"/>
<keyword evidence="3" id="KW-0040">ANK repeat</keyword>
<gene>
    <name evidence="6" type="ORF">ACHAWO_010653</name>
</gene>
<dbReference type="GO" id="GO:0005524">
    <property type="term" value="F:ATP binding"/>
    <property type="evidence" value="ECO:0007669"/>
    <property type="project" value="UniProtKB-UniRule"/>
</dbReference>
<feature type="repeat" description="ANK" evidence="3">
    <location>
        <begin position="291"/>
        <end position="323"/>
    </location>
</feature>
<evidence type="ECO:0000313" key="6">
    <source>
        <dbReference type="EMBL" id="KAL3803087.1"/>
    </source>
</evidence>
<evidence type="ECO:0000256" key="2">
    <source>
        <dbReference type="ARBA" id="ARBA00022840"/>
    </source>
</evidence>